<feature type="domain" description="EamA" evidence="2">
    <location>
        <begin position="7"/>
        <end position="139"/>
    </location>
</feature>
<feature type="transmembrane region" description="Helical" evidence="1">
    <location>
        <begin position="123"/>
        <end position="142"/>
    </location>
</feature>
<protein>
    <submittedName>
        <fullName evidence="3">DMT family transporter</fullName>
    </submittedName>
</protein>
<feature type="transmembrane region" description="Helical" evidence="1">
    <location>
        <begin position="66"/>
        <end position="90"/>
    </location>
</feature>
<dbReference type="PANTHER" id="PTHR22911:SF137">
    <property type="entry name" value="SOLUTE CARRIER FAMILY 35 MEMBER G2-RELATED"/>
    <property type="match status" value="1"/>
</dbReference>
<keyword evidence="1" id="KW-0472">Membrane</keyword>
<dbReference type="SUPFAM" id="SSF103481">
    <property type="entry name" value="Multidrug resistance efflux transporter EmrE"/>
    <property type="match status" value="2"/>
</dbReference>
<feature type="transmembrane region" description="Helical" evidence="1">
    <location>
        <begin position="37"/>
        <end position="54"/>
    </location>
</feature>
<keyword evidence="1" id="KW-1133">Transmembrane helix</keyword>
<feature type="transmembrane region" description="Helical" evidence="1">
    <location>
        <begin position="266"/>
        <end position="283"/>
    </location>
</feature>
<dbReference type="EMBL" id="SNAA01000011">
    <property type="protein sequence ID" value="TDL78367.1"/>
    <property type="molecule type" value="Genomic_DNA"/>
</dbReference>
<evidence type="ECO:0000259" key="2">
    <source>
        <dbReference type="Pfam" id="PF00892"/>
    </source>
</evidence>
<evidence type="ECO:0000256" key="1">
    <source>
        <dbReference type="SAM" id="Phobius"/>
    </source>
</evidence>
<reference evidence="3 4" key="1">
    <citation type="submission" date="2019-03" db="EMBL/GenBank/DDBJ databases">
        <title>Primorskyibacter sp. SS33 isolated from sediments.</title>
        <authorList>
            <person name="Xunke S."/>
        </authorList>
    </citation>
    <scope>NUCLEOTIDE SEQUENCE [LARGE SCALE GENOMIC DNA]</scope>
    <source>
        <strain evidence="3 4">SS33</strain>
    </source>
</reference>
<gene>
    <name evidence="3" type="ORF">E2L08_10510</name>
</gene>
<sequence length="306" mass="30834">MRPDSFRGIALALTGALVLSPDTLFMRLSGLDAAQMMGWRGSLMAATLILFWAATTRDRGGDLRCLITPAGLGAAACQGFNGMAFAYGIAVAPVSVVLFALATVPIWSAALGALVLGDRVGRATAITSAVVLAGIGLSVFSAEGGHGAGGSQPLIGALCGLAVAVAMAGSFTIYRARPALPVPLTVGAGAAVFGAVGWAVAGPMTQTGGVLPAIWVCGVLILPASFVLLSVASRHTPSANVSLLLLLETALGPILVWGFLGEAMTGPELVGGGIVVAALAVYLRHRRRVREAPIAESSPPPPAPPR</sequence>
<dbReference type="InterPro" id="IPR000620">
    <property type="entry name" value="EamA_dom"/>
</dbReference>
<feature type="transmembrane region" description="Helical" evidence="1">
    <location>
        <begin position="243"/>
        <end position="260"/>
    </location>
</feature>
<feature type="transmembrane region" description="Helical" evidence="1">
    <location>
        <begin position="96"/>
        <end position="116"/>
    </location>
</feature>
<keyword evidence="4" id="KW-1185">Reference proteome</keyword>
<dbReference type="PANTHER" id="PTHR22911">
    <property type="entry name" value="ACYL-MALONYL CONDENSING ENZYME-RELATED"/>
    <property type="match status" value="1"/>
</dbReference>
<organism evidence="3 4">
    <name type="scientific">Palleronia sediminis</name>
    <dbReference type="NCBI Taxonomy" id="2547833"/>
    <lineage>
        <taxon>Bacteria</taxon>
        <taxon>Pseudomonadati</taxon>
        <taxon>Pseudomonadota</taxon>
        <taxon>Alphaproteobacteria</taxon>
        <taxon>Rhodobacterales</taxon>
        <taxon>Roseobacteraceae</taxon>
        <taxon>Palleronia</taxon>
    </lineage>
</organism>
<dbReference type="InterPro" id="IPR037185">
    <property type="entry name" value="EmrE-like"/>
</dbReference>
<keyword evidence="1" id="KW-0812">Transmembrane</keyword>
<dbReference type="OrthoDB" id="9810239at2"/>
<feature type="transmembrane region" description="Helical" evidence="1">
    <location>
        <begin position="154"/>
        <end position="174"/>
    </location>
</feature>
<dbReference type="Proteomes" id="UP000295701">
    <property type="component" value="Unassembled WGS sequence"/>
</dbReference>
<dbReference type="Pfam" id="PF00892">
    <property type="entry name" value="EamA"/>
    <property type="match status" value="1"/>
</dbReference>
<accession>A0A4R6A6L9</accession>
<comment type="caution">
    <text evidence="3">The sequence shown here is derived from an EMBL/GenBank/DDBJ whole genome shotgun (WGS) entry which is preliminary data.</text>
</comment>
<dbReference type="RefSeq" id="WP_133397040.1">
    <property type="nucleotide sequence ID" value="NZ_SNAA01000011.1"/>
</dbReference>
<name>A0A4R6A6L9_9RHOB</name>
<evidence type="ECO:0000313" key="3">
    <source>
        <dbReference type="EMBL" id="TDL78367.1"/>
    </source>
</evidence>
<proteinExistence type="predicted"/>
<dbReference type="AlphaFoldDB" id="A0A4R6A6L9"/>
<feature type="transmembrane region" description="Helical" evidence="1">
    <location>
        <begin position="213"/>
        <end position="231"/>
    </location>
</feature>
<dbReference type="GO" id="GO:0016020">
    <property type="term" value="C:membrane"/>
    <property type="evidence" value="ECO:0007669"/>
    <property type="project" value="InterPro"/>
</dbReference>
<feature type="transmembrane region" description="Helical" evidence="1">
    <location>
        <begin position="181"/>
        <end position="201"/>
    </location>
</feature>
<evidence type="ECO:0000313" key="4">
    <source>
        <dbReference type="Proteomes" id="UP000295701"/>
    </source>
</evidence>